<evidence type="ECO:0000313" key="1">
    <source>
        <dbReference type="EMBL" id="PJJ55948.1"/>
    </source>
</evidence>
<proteinExistence type="predicted"/>
<dbReference type="EMBL" id="PGEZ01000001">
    <property type="protein sequence ID" value="PJJ55948.1"/>
    <property type="molecule type" value="Genomic_DNA"/>
</dbReference>
<sequence>MRRILVLLVVLASVLVLGGCGHSWAWRQADLDRNRFDLGLFRGARDASTLSTWTRYGTVVSATGAAEHGDDAPDLAIVVRYERTTTDWAFNEKDEVACYRFEVTAADLDGVAFAGEDCPGD</sequence>
<evidence type="ECO:0000313" key="2">
    <source>
        <dbReference type="Proteomes" id="UP000230842"/>
    </source>
</evidence>
<comment type="caution">
    <text evidence="1">The sequence shown here is derived from an EMBL/GenBank/DDBJ whole genome shotgun (WGS) entry which is preliminary data.</text>
</comment>
<gene>
    <name evidence="1" type="ORF">CLV56_0151</name>
</gene>
<name>A0A2M9BDE2_9ACTN</name>
<evidence type="ECO:0008006" key="3">
    <source>
        <dbReference type="Google" id="ProtNLM"/>
    </source>
</evidence>
<accession>A0A2M9BDE2</accession>
<organism evidence="1 2">
    <name type="scientific">Mumia flava</name>
    <dbReference type="NCBI Taxonomy" id="1348852"/>
    <lineage>
        <taxon>Bacteria</taxon>
        <taxon>Bacillati</taxon>
        <taxon>Actinomycetota</taxon>
        <taxon>Actinomycetes</taxon>
        <taxon>Propionibacteriales</taxon>
        <taxon>Nocardioidaceae</taxon>
        <taxon>Mumia</taxon>
    </lineage>
</organism>
<dbReference type="Proteomes" id="UP000230842">
    <property type="component" value="Unassembled WGS sequence"/>
</dbReference>
<dbReference type="RefSeq" id="WP_157805024.1">
    <property type="nucleotide sequence ID" value="NZ_PGEZ01000001.1"/>
</dbReference>
<keyword evidence="2" id="KW-1185">Reference proteome</keyword>
<dbReference type="AlphaFoldDB" id="A0A2M9BDE2"/>
<protein>
    <recommendedName>
        <fullName evidence="3">Lipoprotein</fullName>
    </recommendedName>
</protein>
<reference evidence="1 2" key="1">
    <citation type="submission" date="2017-11" db="EMBL/GenBank/DDBJ databases">
        <title>Genomic Encyclopedia of Archaeal and Bacterial Type Strains, Phase II (KMG-II): From Individual Species to Whole Genera.</title>
        <authorList>
            <person name="Goeker M."/>
        </authorList>
    </citation>
    <scope>NUCLEOTIDE SEQUENCE [LARGE SCALE GENOMIC DNA]</scope>
    <source>
        <strain evidence="1 2">DSM 27763</strain>
    </source>
</reference>
<dbReference type="PROSITE" id="PS51257">
    <property type="entry name" value="PROKAR_LIPOPROTEIN"/>
    <property type="match status" value="1"/>
</dbReference>
<dbReference type="OrthoDB" id="3829657at2"/>